<feature type="transmembrane region" description="Helical" evidence="6">
    <location>
        <begin position="82"/>
        <end position="100"/>
    </location>
</feature>
<keyword evidence="3 6" id="KW-0812">Transmembrane</keyword>
<keyword evidence="4 6" id="KW-1133">Transmembrane helix</keyword>
<dbReference type="InterPro" id="IPR042094">
    <property type="entry name" value="T2SS_GspF_sf"/>
</dbReference>
<reference evidence="8 9" key="1">
    <citation type="submission" date="2023-08" db="EMBL/GenBank/DDBJ databases">
        <title>Pleionea litopenaei sp. nov., isolated from stomach of juvenile Litopenaeus vannamei.</title>
        <authorList>
            <person name="Rho A.M."/>
            <person name="Hwang C.Y."/>
        </authorList>
    </citation>
    <scope>NUCLEOTIDE SEQUENCE [LARGE SCALE GENOMIC DNA]</scope>
    <source>
        <strain evidence="8 9">HL-JVS1</strain>
    </source>
</reference>
<evidence type="ECO:0000256" key="1">
    <source>
        <dbReference type="ARBA" id="ARBA00004651"/>
    </source>
</evidence>
<evidence type="ECO:0000313" key="9">
    <source>
        <dbReference type="Proteomes" id="UP001239782"/>
    </source>
</evidence>
<keyword evidence="5 6" id="KW-0472">Membrane</keyword>
<name>A0AA51RTB9_9GAMM</name>
<feature type="transmembrane region" description="Helical" evidence="6">
    <location>
        <begin position="57"/>
        <end position="76"/>
    </location>
</feature>
<proteinExistence type="predicted"/>
<keyword evidence="9" id="KW-1185">Reference proteome</keyword>
<dbReference type="GO" id="GO:0005886">
    <property type="term" value="C:plasma membrane"/>
    <property type="evidence" value="ECO:0007669"/>
    <property type="project" value="UniProtKB-SubCell"/>
</dbReference>
<dbReference type="RefSeq" id="WP_309202392.1">
    <property type="nucleotide sequence ID" value="NZ_CP133548.1"/>
</dbReference>
<dbReference type="AlphaFoldDB" id="A0AA51RTB9"/>
<accession>A0AA51RTB9</accession>
<organism evidence="8 9">
    <name type="scientific">Pleionea litopenaei</name>
    <dbReference type="NCBI Taxonomy" id="3070815"/>
    <lineage>
        <taxon>Bacteria</taxon>
        <taxon>Pseudomonadati</taxon>
        <taxon>Pseudomonadota</taxon>
        <taxon>Gammaproteobacteria</taxon>
        <taxon>Oceanospirillales</taxon>
        <taxon>Pleioneaceae</taxon>
        <taxon>Pleionea</taxon>
    </lineage>
</organism>
<keyword evidence="2" id="KW-1003">Cell membrane</keyword>
<protein>
    <submittedName>
        <fullName evidence="8">Type II secretion system F family protein</fullName>
    </submittedName>
</protein>
<feature type="transmembrane region" description="Helical" evidence="6">
    <location>
        <begin position="6"/>
        <end position="26"/>
    </location>
</feature>
<dbReference type="Pfam" id="PF00482">
    <property type="entry name" value="T2SSF"/>
    <property type="match status" value="1"/>
</dbReference>
<evidence type="ECO:0000313" key="8">
    <source>
        <dbReference type="EMBL" id="WMS87252.1"/>
    </source>
</evidence>
<gene>
    <name evidence="8" type="ORF">Q9312_18765</name>
</gene>
<feature type="transmembrane region" description="Helical" evidence="6">
    <location>
        <begin position="224"/>
        <end position="243"/>
    </location>
</feature>
<sequence>MNQNFLLAALFAVSAALLTFIVAHVLSRAAVKYRENFTEQAKVKLSDLFLFIEPERLFIINMVIIFMSFLLVWLWTGHWIPALIASFLVGFSPPILYRMFKKRRNQTFIKHLPDMLQSCSTAMKAGSSLNQAIESVVMEESGPISQEFDLFLRELRVGVDFNEALNNLHDRIPEMDLKLVISGMQISREIGGNLADTLERMADTLRRKIEMEGKIDSLTAQGRAQGFVMTALPILLGVILYQMEPEQMSLLWTRWYGWICIGIVVFLEVIGYVFIRKIVNIDV</sequence>
<dbReference type="KEGG" id="plei:Q9312_18765"/>
<evidence type="ECO:0000256" key="3">
    <source>
        <dbReference type="ARBA" id="ARBA00022692"/>
    </source>
</evidence>
<comment type="subcellular location">
    <subcellularLocation>
        <location evidence="1">Cell membrane</location>
        <topology evidence="1">Multi-pass membrane protein</topology>
    </subcellularLocation>
</comment>
<dbReference type="PANTHER" id="PTHR35007:SF1">
    <property type="entry name" value="PILUS ASSEMBLY PROTEIN"/>
    <property type="match status" value="1"/>
</dbReference>
<feature type="domain" description="Type II secretion system protein GspF" evidence="7">
    <location>
        <begin position="116"/>
        <end position="240"/>
    </location>
</feature>
<dbReference type="Proteomes" id="UP001239782">
    <property type="component" value="Chromosome"/>
</dbReference>
<feature type="transmembrane region" description="Helical" evidence="6">
    <location>
        <begin position="255"/>
        <end position="275"/>
    </location>
</feature>
<dbReference type="InterPro" id="IPR018076">
    <property type="entry name" value="T2SS_GspF_dom"/>
</dbReference>
<evidence type="ECO:0000256" key="5">
    <source>
        <dbReference type="ARBA" id="ARBA00023136"/>
    </source>
</evidence>
<dbReference type="Gene3D" id="1.20.81.30">
    <property type="entry name" value="Type II secretion system (T2SS), domain F"/>
    <property type="match status" value="1"/>
</dbReference>
<evidence type="ECO:0000256" key="6">
    <source>
        <dbReference type="SAM" id="Phobius"/>
    </source>
</evidence>
<evidence type="ECO:0000259" key="7">
    <source>
        <dbReference type="Pfam" id="PF00482"/>
    </source>
</evidence>
<dbReference type="PANTHER" id="PTHR35007">
    <property type="entry name" value="INTEGRAL MEMBRANE PROTEIN-RELATED"/>
    <property type="match status" value="1"/>
</dbReference>
<evidence type="ECO:0000256" key="4">
    <source>
        <dbReference type="ARBA" id="ARBA00022989"/>
    </source>
</evidence>
<dbReference type="EMBL" id="CP133548">
    <property type="protein sequence ID" value="WMS87252.1"/>
    <property type="molecule type" value="Genomic_DNA"/>
</dbReference>
<evidence type="ECO:0000256" key="2">
    <source>
        <dbReference type="ARBA" id="ARBA00022475"/>
    </source>
</evidence>